<proteinExistence type="predicted"/>
<dbReference type="STRING" id="749414.SBI_08677"/>
<dbReference type="SMART" id="SM00866">
    <property type="entry name" value="UTRA"/>
    <property type="match status" value="1"/>
</dbReference>
<feature type="region of interest" description="Disordered" evidence="4">
    <location>
        <begin position="88"/>
        <end position="107"/>
    </location>
</feature>
<reference evidence="6 7" key="1">
    <citation type="journal article" date="2010" name="J. Bacteriol.">
        <title>Genome sequence of the milbemycin-producing bacterium Streptomyces bingchenggensis.</title>
        <authorList>
            <person name="Wang X.J."/>
            <person name="Yan Y.J."/>
            <person name="Zhang B."/>
            <person name="An J."/>
            <person name="Wang J.J."/>
            <person name="Tian J."/>
            <person name="Jiang L."/>
            <person name="Chen Y.H."/>
            <person name="Huang S.X."/>
            <person name="Yin M."/>
            <person name="Zhang J."/>
            <person name="Gao A.L."/>
            <person name="Liu C.X."/>
            <person name="Zhu Z.X."/>
            <person name="Xiang W.S."/>
        </authorList>
    </citation>
    <scope>NUCLEOTIDE SEQUENCE [LARGE SCALE GENOMIC DNA]</scope>
    <source>
        <strain evidence="6 7">BCW-1</strain>
    </source>
</reference>
<dbReference type="InterPro" id="IPR050679">
    <property type="entry name" value="Bact_HTH_transcr_reg"/>
</dbReference>
<dbReference type="HOGENOM" id="CLU_1019084_0_0_11"/>
<dbReference type="InterPro" id="IPR036390">
    <property type="entry name" value="WH_DNA-bd_sf"/>
</dbReference>
<dbReference type="PROSITE" id="PS50949">
    <property type="entry name" value="HTH_GNTR"/>
    <property type="match status" value="1"/>
</dbReference>
<dbReference type="SUPFAM" id="SSF64288">
    <property type="entry name" value="Chorismate lyase-like"/>
    <property type="match status" value="1"/>
</dbReference>
<keyword evidence="7" id="KW-1185">Reference proteome</keyword>
<dbReference type="Pfam" id="PF00392">
    <property type="entry name" value="GntR"/>
    <property type="match status" value="1"/>
</dbReference>
<evidence type="ECO:0000256" key="1">
    <source>
        <dbReference type="ARBA" id="ARBA00023015"/>
    </source>
</evidence>
<sequence length="273" mass="30475">MYMPIESTSVDAGSGGPVVDDGDVLNPDVPMQQQIYRQLRAEILDGLWVGRTDFPGERELAERFKVSVVTARTPLERLGEEGLVERGRGRRPRATYVPPGAGDEGDLPVFYPEEEGSEYGYELLRVGIGVVPAEACRVFGLPPGSKLWQCARLRVYQGRPHVVTHNVQLPELGERHSLEDLRAKPMMSILSAEGVDVVTMRRRIYASTPPPIVSRHLGLYLDTPVSVCVLTLHDENGSPIEWIRAYVDPKLPVREEVRDVHQGYWTSPEQNPS</sequence>
<name>D7BW85_STRBB</name>
<dbReference type="eggNOG" id="COG2188">
    <property type="taxonomic scope" value="Bacteria"/>
</dbReference>
<dbReference type="Pfam" id="PF07702">
    <property type="entry name" value="UTRA"/>
    <property type="match status" value="1"/>
</dbReference>
<dbReference type="PANTHER" id="PTHR44846:SF1">
    <property type="entry name" value="MANNOSYL-D-GLYCERATE TRANSPORT_METABOLISM SYSTEM REPRESSOR MNGR-RELATED"/>
    <property type="match status" value="1"/>
</dbReference>
<protein>
    <submittedName>
        <fullName evidence="6">GntR family transcriptional regulator</fullName>
    </submittedName>
</protein>
<dbReference type="KEGG" id="sbh:SBI_08677"/>
<evidence type="ECO:0000256" key="4">
    <source>
        <dbReference type="SAM" id="MobiDB-lite"/>
    </source>
</evidence>
<evidence type="ECO:0000256" key="2">
    <source>
        <dbReference type="ARBA" id="ARBA00023125"/>
    </source>
</evidence>
<evidence type="ECO:0000256" key="3">
    <source>
        <dbReference type="ARBA" id="ARBA00023163"/>
    </source>
</evidence>
<dbReference type="PATRIC" id="fig|749414.3.peg.8926"/>
<dbReference type="InterPro" id="IPR036388">
    <property type="entry name" value="WH-like_DNA-bd_sf"/>
</dbReference>
<feature type="domain" description="HTH gntR-type" evidence="5">
    <location>
        <begin position="29"/>
        <end position="100"/>
    </location>
</feature>
<dbReference type="Gene3D" id="1.10.10.10">
    <property type="entry name" value="Winged helix-like DNA-binding domain superfamily/Winged helix DNA-binding domain"/>
    <property type="match status" value="1"/>
</dbReference>
<dbReference type="InterPro" id="IPR028978">
    <property type="entry name" value="Chorismate_lyase_/UTRA_dom_sf"/>
</dbReference>
<dbReference type="InterPro" id="IPR000524">
    <property type="entry name" value="Tscrpt_reg_HTH_GntR"/>
</dbReference>
<dbReference type="CDD" id="cd07377">
    <property type="entry name" value="WHTH_GntR"/>
    <property type="match status" value="1"/>
</dbReference>
<evidence type="ECO:0000313" key="6">
    <source>
        <dbReference type="EMBL" id="ADI11795.1"/>
    </source>
</evidence>
<evidence type="ECO:0000313" key="7">
    <source>
        <dbReference type="Proteomes" id="UP000000377"/>
    </source>
</evidence>
<evidence type="ECO:0000259" key="5">
    <source>
        <dbReference type="PROSITE" id="PS50949"/>
    </source>
</evidence>
<dbReference type="Proteomes" id="UP000000377">
    <property type="component" value="Chromosome"/>
</dbReference>
<gene>
    <name evidence="6" type="ordered locus">SBI_08677</name>
</gene>
<keyword evidence="2" id="KW-0238">DNA-binding</keyword>
<dbReference type="EMBL" id="CP002047">
    <property type="protein sequence ID" value="ADI11795.1"/>
    <property type="molecule type" value="Genomic_DNA"/>
</dbReference>
<dbReference type="SMART" id="SM00345">
    <property type="entry name" value="HTH_GNTR"/>
    <property type="match status" value="1"/>
</dbReference>
<dbReference type="GO" id="GO:0003700">
    <property type="term" value="F:DNA-binding transcription factor activity"/>
    <property type="evidence" value="ECO:0007669"/>
    <property type="project" value="InterPro"/>
</dbReference>
<dbReference type="GO" id="GO:0003677">
    <property type="term" value="F:DNA binding"/>
    <property type="evidence" value="ECO:0007669"/>
    <property type="project" value="UniProtKB-KW"/>
</dbReference>
<dbReference type="InterPro" id="IPR011663">
    <property type="entry name" value="UTRA"/>
</dbReference>
<dbReference type="PANTHER" id="PTHR44846">
    <property type="entry name" value="MANNOSYL-D-GLYCERATE TRANSPORT/METABOLISM SYSTEM REPRESSOR MNGR-RELATED"/>
    <property type="match status" value="1"/>
</dbReference>
<keyword evidence="3" id="KW-0804">Transcription</keyword>
<dbReference type="Gene3D" id="3.40.1410.10">
    <property type="entry name" value="Chorismate lyase-like"/>
    <property type="match status" value="1"/>
</dbReference>
<dbReference type="SUPFAM" id="SSF46785">
    <property type="entry name" value="Winged helix' DNA-binding domain"/>
    <property type="match status" value="1"/>
</dbReference>
<keyword evidence="1" id="KW-0805">Transcription regulation</keyword>
<organism evidence="6 7">
    <name type="scientific">Streptomyces bingchenggensis (strain BCW-1)</name>
    <dbReference type="NCBI Taxonomy" id="749414"/>
    <lineage>
        <taxon>Bacteria</taxon>
        <taxon>Bacillati</taxon>
        <taxon>Actinomycetota</taxon>
        <taxon>Actinomycetes</taxon>
        <taxon>Kitasatosporales</taxon>
        <taxon>Streptomycetaceae</taxon>
        <taxon>Streptomyces</taxon>
    </lineage>
</organism>
<accession>D7BW85</accession>
<dbReference type="GO" id="GO:0045892">
    <property type="term" value="P:negative regulation of DNA-templated transcription"/>
    <property type="evidence" value="ECO:0007669"/>
    <property type="project" value="TreeGrafter"/>
</dbReference>
<dbReference type="AlphaFoldDB" id="D7BW85"/>